<sequence length="97" mass="11785">MSLTLTKKNLPEKMSVVDKDYREKCWLHRDDYWECLDTNKEEKEKCLKFRQLFETSCPPTWVTHFDQKREYDIFKRQLALGQVETDKLKSIKQQPTP</sequence>
<evidence type="ECO:0000256" key="3">
    <source>
        <dbReference type="ARBA" id="ARBA00023157"/>
    </source>
</evidence>
<comment type="subcellular location">
    <subcellularLocation>
        <location evidence="1">Mitochondrion</location>
    </subcellularLocation>
</comment>
<dbReference type="Proteomes" id="UP000663872">
    <property type="component" value="Unassembled WGS sequence"/>
</dbReference>
<dbReference type="InterPro" id="IPR036549">
    <property type="entry name" value="CX6/COA6-like_sf"/>
</dbReference>
<dbReference type="PANTHER" id="PTHR46690:SF1">
    <property type="entry name" value="CYTOCHROME C OXIDASE ASSEMBLY FACTOR 6 HOMOLOG"/>
    <property type="match status" value="1"/>
</dbReference>
<comment type="caution">
    <text evidence="4">The sequence shown here is derived from an EMBL/GenBank/DDBJ whole genome shotgun (WGS) entry which is preliminary data.</text>
</comment>
<evidence type="ECO:0008006" key="6">
    <source>
        <dbReference type="Google" id="ProtNLM"/>
    </source>
</evidence>
<proteinExistence type="predicted"/>
<protein>
    <recommendedName>
        <fullName evidence="6">Cytochrome c oxidase assembly factor 6 homolog</fullName>
    </recommendedName>
</protein>
<dbReference type="SUPFAM" id="SSF47694">
    <property type="entry name" value="Cytochrome c oxidase subunit h"/>
    <property type="match status" value="1"/>
</dbReference>
<evidence type="ECO:0000313" key="4">
    <source>
        <dbReference type="EMBL" id="CAF3510426.1"/>
    </source>
</evidence>
<dbReference type="AlphaFoldDB" id="A0A818HVT6"/>
<keyword evidence="3" id="KW-1015">Disulfide bond</keyword>
<dbReference type="EMBL" id="CAJNYT010002973">
    <property type="protein sequence ID" value="CAF3510426.1"/>
    <property type="molecule type" value="Genomic_DNA"/>
</dbReference>
<gene>
    <name evidence="4" type="ORF">GRG538_LOCUS18155</name>
</gene>
<dbReference type="PROSITE" id="PS51808">
    <property type="entry name" value="CHCH"/>
    <property type="match status" value="1"/>
</dbReference>
<dbReference type="GO" id="GO:0008535">
    <property type="term" value="P:respiratory chain complex IV assembly"/>
    <property type="evidence" value="ECO:0007669"/>
    <property type="project" value="InterPro"/>
</dbReference>
<evidence type="ECO:0000256" key="1">
    <source>
        <dbReference type="ARBA" id="ARBA00004173"/>
    </source>
</evidence>
<evidence type="ECO:0000256" key="2">
    <source>
        <dbReference type="ARBA" id="ARBA00023128"/>
    </source>
</evidence>
<dbReference type="Pfam" id="PF02297">
    <property type="entry name" value="COX6B"/>
    <property type="match status" value="1"/>
</dbReference>
<accession>A0A818HVT6</accession>
<reference evidence="4" key="1">
    <citation type="submission" date="2021-02" db="EMBL/GenBank/DDBJ databases">
        <authorList>
            <person name="Nowell W R."/>
        </authorList>
    </citation>
    <scope>NUCLEOTIDE SEQUENCE</scope>
</reference>
<dbReference type="GO" id="GO:0005739">
    <property type="term" value="C:mitochondrion"/>
    <property type="evidence" value="ECO:0007669"/>
    <property type="project" value="UniProtKB-SubCell"/>
</dbReference>
<evidence type="ECO:0000313" key="5">
    <source>
        <dbReference type="Proteomes" id="UP000663872"/>
    </source>
</evidence>
<dbReference type="InterPro" id="IPR048280">
    <property type="entry name" value="COX6B-like"/>
</dbReference>
<organism evidence="4 5">
    <name type="scientific">Rotaria socialis</name>
    <dbReference type="NCBI Taxonomy" id="392032"/>
    <lineage>
        <taxon>Eukaryota</taxon>
        <taxon>Metazoa</taxon>
        <taxon>Spiralia</taxon>
        <taxon>Gnathifera</taxon>
        <taxon>Rotifera</taxon>
        <taxon>Eurotatoria</taxon>
        <taxon>Bdelloidea</taxon>
        <taxon>Philodinida</taxon>
        <taxon>Philodinidae</taxon>
        <taxon>Rotaria</taxon>
    </lineage>
</organism>
<dbReference type="PANTHER" id="PTHR46690">
    <property type="entry name" value="CYTOCHROME C OXIDASE ASSEMBLY FACTOR 6 HOMOLOG"/>
    <property type="match status" value="1"/>
</dbReference>
<name>A0A818HVT6_9BILA</name>
<dbReference type="GO" id="GO:0042775">
    <property type="term" value="P:mitochondrial ATP synthesis coupled electron transport"/>
    <property type="evidence" value="ECO:0007669"/>
    <property type="project" value="TreeGrafter"/>
</dbReference>
<keyword evidence="2" id="KW-0496">Mitochondrion</keyword>
<dbReference type="Gene3D" id="1.10.10.140">
    <property type="entry name" value="Cytochrome c oxidase, subunit VIb"/>
    <property type="match status" value="1"/>
</dbReference>
<dbReference type="InterPro" id="IPR042289">
    <property type="entry name" value="COA6"/>
</dbReference>